<dbReference type="PANTHER" id="PTHR47926:SF347">
    <property type="entry name" value="PENTATRICOPEPTIDE REPEAT-CONTAINING PROTEIN"/>
    <property type="match status" value="1"/>
</dbReference>
<feature type="compositionally biased region" description="Basic residues" evidence="3">
    <location>
        <begin position="79"/>
        <end position="100"/>
    </location>
</feature>
<feature type="repeat" description="PPR" evidence="2">
    <location>
        <begin position="504"/>
        <end position="538"/>
    </location>
</feature>
<feature type="repeat" description="PPR" evidence="2">
    <location>
        <begin position="411"/>
        <end position="441"/>
    </location>
</feature>
<dbReference type="FunFam" id="1.25.40.10:FF:001093">
    <property type="entry name" value="Pentatricopeptide repeat-containing protein At2g34400"/>
    <property type="match status" value="1"/>
</dbReference>
<keyword evidence="1" id="KW-0677">Repeat</keyword>
<protein>
    <recommendedName>
        <fullName evidence="5">Pentatricopeptide repeat-containing protein</fullName>
    </recommendedName>
</protein>
<evidence type="ECO:0000313" key="4">
    <source>
        <dbReference type="EMBL" id="CAN83112.1"/>
    </source>
</evidence>
<gene>
    <name evidence="4" type="ORF">VITISV_026574</name>
</gene>
<dbReference type="PROSITE" id="PS51375">
    <property type="entry name" value="PPR"/>
    <property type="match status" value="8"/>
</dbReference>
<feature type="repeat" description="PPR" evidence="2">
    <location>
        <begin position="605"/>
        <end position="639"/>
    </location>
</feature>
<dbReference type="ExpressionAtlas" id="A5BDH5">
    <property type="expression patterns" value="baseline and differential"/>
</dbReference>
<feature type="repeat" description="PPR" evidence="2">
    <location>
        <begin position="287"/>
        <end position="321"/>
    </location>
</feature>
<evidence type="ECO:0000256" key="2">
    <source>
        <dbReference type="PROSITE-ProRule" id="PRU00708"/>
    </source>
</evidence>
<dbReference type="InterPro" id="IPR046960">
    <property type="entry name" value="PPR_At4g14850-like_plant"/>
</dbReference>
<dbReference type="Pfam" id="PF01535">
    <property type="entry name" value="PPR"/>
    <property type="match status" value="11"/>
</dbReference>
<name>A5BDH5_VITVI</name>
<evidence type="ECO:0000256" key="3">
    <source>
        <dbReference type="SAM" id="MobiDB-lite"/>
    </source>
</evidence>
<sequence>MVMEEKVEEKVRASELESSMGLHPHGKLLSSYLGLGFSLFLALLPSSSSISQLSTLHLKLLQAEQELYQLKRRKSITIVHRHRHSHSHRQWRPRWSHPIRRLPSGASGKKGNRLPEGQGGGAGAVQGGAEGQGGGGEGGDARVGAFGRKPKEWSMFISRPIQLLKLAGVLSLNLTEKWIPTRSIQSYSTSALLNLKPLNSRISDCMRNGFTEEAQMLFDEMPQRNTVTYNAMIRGYFQNGHFGEGVSLFDEMPERDIFSYNTMIAGLMKFGDINGASEIFQKMPFRDVVSWNSMISGYVSNGLIGEALRVFSGMVLKDVVSWNLVIAGLVGVGKVDLAEEFFKEMGTRDIASWTTMISGLASAGRIVEARGLFEDMPVRDVRAWNTMIAGYLENGCIEIGEVLFQKMPQRDFRSWNEMINGLVRNQRIQNAMRLFVEMPQKCRRSWNSIVFGLIRNGLIKEAHAFLEKSPFSDTVSWTNLIVGYFETGEVDTAVSIFELMPARDATAWNVIIWGLGENDHGEEGLKFFVKMKEGGPFPDEATFTSVLTICSDLPTLHLGRQIHAQVTKTGFNYFVAVSNAMVTLYARCGNSNSALLLFSSMTSHDVISWNSIICGLAHNGNGVEAIEMFEKMRSTDIKPNRITFVGVLSACSHAGLVDQGKYYFDFMKYKCCLEPTIEHYTCIVDLLGRFGLIDEAMSFLRQMEANGVEVPASVWGAVLGACRIHKNIQVGEIAGERILEIEPHNFCGKREDAERVWVRMREKGVKKQPACSWMEVNGSGHVFLSGDSSHPQFSRVCGVLGLLHMEMEIGILKSNAASFQEMQVLNDECSESV</sequence>
<feature type="compositionally biased region" description="Gly residues" evidence="3">
    <location>
        <begin position="117"/>
        <end position="138"/>
    </location>
</feature>
<dbReference type="PANTHER" id="PTHR47926">
    <property type="entry name" value="PENTATRICOPEPTIDE REPEAT-CONTAINING PROTEIN"/>
    <property type="match status" value="1"/>
</dbReference>
<feature type="repeat" description="PPR" evidence="2">
    <location>
        <begin position="676"/>
        <end position="710"/>
    </location>
</feature>
<dbReference type="InterPro" id="IPR011990">
    <property type="entry name" value="TPR-like_helical_dom_sf"/>
</dbReference>
<dbReference type="InterPro" id="IPR002885">
    <property type="entry name" value="PPR_rpt"/>
</dbReference>
<feature type="region of interest" description="Disordered" evidence="3">
    <location>
        <begin position="79"/>
        <end position="142"/>
    </location>
</feature>
<dbReference type="NCBIfam" id="TIGR00756">
    <property type="entry name" value="PPR"/>
    <property type="match status" value="10"/>
</dbReference>
<evidence type="ECO:0000256" key="1">
    <source>
        <dbReference type="ARBA" id="ARBA00022737"/>
    </source>
</evidence>
<dbReference type="Gene3D" id="1.25.40.10">
    <property type="entry name" value="Tetratricopeptide repeat domain"/>
    <property type="match status" value="7"/>
</dbReference>
<feature type="repeat" description="PPR" evidence="2">
    <location>
        <begin position="349"/>
        <end position="383"/>
    </location>
</feature>
<accession>A5BDH5</accession>
<proteinExistence type="predicted"/>
<dbReference type="GO" id="GO:0009451">
    <property type="term" value="P:RNA modification"/>
    <property type="evidence" value="ECO:0007669"/>
    <property type="project" value="InterPro"/>
</dbReference>
<feature type="repeat" description="PPR" evidence="2">
    <location>
        <begin position="225"/>
        <end position="259"/>
    </location>
</feature>
<reference evidence="4" key="1">
    <citation type="journal article" date="2007" name="PLoS ONE">
        <title>The first genome sequence of an elite grapevine cultivar (Pinot noir Vitis vinifera L.): coping with a highly heterozygous genome.</title>
        <authorList>
            <person name="Velasco R."/>
            <person name="Zharkikh A."/>
            <person name="Troggio M."/>
            <person name="Cartwright D.A."/>
            <person name="Cestaro A."/>
            <person name="Pruss D."/>
            <person name="Pindo M."/>
            <person name="FitzGerald L.M."/>
            <person name="Vezzulli S."/>
            <person name="Reid J."/>
            <person name="Malacarne G."/>
            <person name="Iliev D."/>
            <person name="Coppola G."/>
            <person name="Wardell B."/>
            <person name="Micheletti D."/>
            <person name="Macalma T."/>
            <person name="Facci M."/>
            <person name="Mitchell J.T."/>
            <person name="Perazzolli M."/>
            <person name="Eldredge G."/>
            <person name="Gatto P."/>
            <person name="Oyzerski R."/>
            <person name="Moretto M."/>
            <person name="Gutin N."/>
            <person name="Stefanini M."/>
            <person name="Chen Y."/>
            <person name="Segala C."/>
            <person name="Davenport C."/>
            <person name="Dematte L."/>
            <person name="Mraz A."/>
            <person name="Battilana J."/>
            <person name="Stormo K."/>
            <person name="Costa F."/>
            <person name="Tao Q."/>
            <person name="Si-Ammour A."/>
            <person name="Harkins T."/>
            <person name="Lackey A."/>
            <person name="Perbost C."/>
            <person name="Taillon B."/>
            <person name="Stella A."/>
            <person name="Solovyev V."/>
            <person name="Fawcett J.A."/>
            <person name="Sterck L."/>
            <person name="Vandepoele K."/>
            <person name="Grando S.M."/>
            <person name="Toppo S."/>
            <person name="Moser C."/>
            <person name="Lanchbury J."/>
            <person name="Bogden R."/>
            <person name="Skolnick M."/>
            <person name="Sgaramella V."/>
            <person name="Bhatnagar S.K."/>
            <person name="Fontana P."/>
            <person name="Gutin A."/>
            <person name="Van de Peer Y."/>
            <person name="Salamini F."/>
            <person name="Viola R."/>
        </authorList>
    </citation>
    <scope>NUCLEOTIDE SEQUENCE</scope>
</reference>
<organism evidence="4">
    <name type="scientific">Vitis vinifera</name>
    <name type="common">Grape</name>
    <dbReference type="NCBI Taxonomy" id="29760"/>
    <lineage>
        <taxon>Eukaryota</taxon>
        <taxon>Viridiplantae</taxon>
        <taxon>Streptophyta</taxon>
        <taxon>Embryophyta</taxon>
        <taxon>Tracheophyta</taxon>
        <taxon>Spermatophyta</taxon>
        <taxon>Magnoliopsida</taxon>
        <taxon>eudicotyledons</taxon>
        <taxon>Gunneridae</taxon>
        <taxon>Pentapetalae</taxon>
        <taxon>rosids</taxon>
        <taxon>Vitales</taxon>
        <taxon>Vitaceae</taxon>
        <taxon>Viteae</taxon>
        <taxon>Vitis</taxon>
    </lineage>
</organism>
<dbReference type="Pfam" id="PF13041">
    <property type="entry name" value="PPR_2"/>
    <property type="match status" value="2"/>
</dbReference>
<dbReference type="AlphaFoldDB" id="A5BDH5"/>
<evidence type="ECO:0008006" key="5">
    <source>
        <dbReference type="Google" id="ProtNLM"/>
    </source>
</evidence>
<dbReference type="GO" id="GO:0003723">
    <property type="term" value="F:RNA binding"/>
    <property type="evidence" value="ECO:0007669"/>
    <property type="project" value="InterPro"/>
</dbReference>
<dbReference type="EMBL" id="AM455445">
    <property type="protein sequence ID" value="CAN83112.1"/>
    <property type="molecule type" value="Genomic_DNA"/>
</dbReference>
<feature type="repeat" description="PPR" evidence="2">
    <location>
        <begin position="473"/>
        <end position="503"/>
    </location>
</feature>